<dbReference type="EMBL" id="CP108264">
    <property type="protein sequence ID" value="WTU73661.1"/>
    <property type="molecule type" value="Genomic_DNA"/>
</dbReference>
<sequence length="130" mass="13812">MHVFVNRVGEAQRVVVFRCKAGHGASVARWMGDPLPAQGTDAFVELTVPHPVTEWSPASPTAGRAMEVTADGLVVRGEVLAIGGPEDPVVELRVGTDVVLVEIGDGRDALEVGGRISFKSLILEVHSYDL</sequence>
<name>A0AAU2JPE2_9ACTN</name>
<reference evidence="1" key="1">
    <citation type="submission" date="2022-10" db="EMBL/GenBank/DDBJ databases">
        <title>The complete genomes of actinobacterial strains from the NBC collection.</title>
        <authorList>
            <person name="Joergensen T.S."/>
            <person name="Alvarez Arevalo M."/>
            <person name="Sterndorff E.B."/>
            <person name="Faurdal D."/>
            <person name="Vuksanovic O."/>
            <person name="Mourched A.-S."/>
            <person name="Charusanti P."/>
            <person name="Shaw S."/>
            <person name="Blin K."/>
            <person name="Weber T."/>
        </authorList>
    </citation>
    <scope>NUCLEOTIDE SEQUENCE</scope>
    <source>
        <strain evidence="1">NBC_00049</strain>
    </source>
</reference>
<accession>A0AAU2JPE2</accession>
<dbReference type="AlphaFoldDB" id="A0AAU2JPE2"/>
<gene>
    <name evidence="1" type="ORF">OG327_10085</name>
</gene>
<organism evidence="1">
    <name type="scientific">Streptomyces sp. NBC_00049</name>
    <dbReference type="NCBI Taxonomy" id="2903617"/>
    <lineage>
        <taxon>Bacteria</taxon>
        <taxon>Bacillati</taxon>
        <taxon>Actinomycetota</taxon>
        <taxon>Actinomycetes</taxon>
        <taxon>Kitasatosporales</taxon>
        <taxon>Streptomycetaceae</taxon>
        <taxon>Streptomyces</taxon>
    </lineage>
</organism>
<proteinExistence type="predicted"/>
<protein>
    <submittedName>
        <fullName evidence="1">Uncharacterized protein</fullName>
    </submittedName>
</protein>
<evidence type="ECO:0000313" key="1">
    <source>
        <dbReference type="EMBL" id="WTU73661.1"/>
    </source>
</evidence>